<dbReference type="Proteomes" id="UP000712281">
    <property type="component" value="Unassembled WGS sequence"/>
</dbReference>
<protein>
    <submittedName>
        <fullName evidence="1">Uncharacterized protein</fullName>
    </submittedName>
</protein>
<gene>
    <name evidence="1" type="ORF">F2Q68_00026201</name>
</gene>
<sequence length="69" mass="7724">MCDVVPASLRLDFRGHKSTSPRCLIKYLRLTVVETVGIKEYVVVLEVRRLSQGLKMVSRVNTFGLSNSG</sequence>
<evidence type="ECO:0000313" key="2">
    <source>
        <dbReference type="Proteomes" id="UP000712281"/>
    </source>
</evidence>
<accession>A0A8S9IIR3</accession>
<organism evidence="1 2">
    <name type="scientific">Brassica cretica</name>
    <name type="common">Mustard</name>
    <dbReference type="NCBI Taxonomy" id="69181"/>
    <lineage>
        <taxon>Eukaryota</taxon>
        <taxon>Viridiplantae</taxon>
        <taxon>Streptophyta</taxon>
        <taxon>Embryophyta</taxon>
        <taxon>Tracheophyta</taxon>
        <taxon>Spermatophyta</taxon>
        <taxon>Magnoliopsida</taxon>
        <taxon>eudicotyledons</taxon>
        <taxon>Gunneridae</taxon>
        <taxon>Pentapetalae</taxon>
        <taxon>rosids</taxon>
        <taxon>malvids</taxon>
        <taxon>Brassicales</taxon>
        <taxon>Brassicaceae</taxon>
        <taxon>Brassiceae</taxon>
        <taxon>Brassica</taxon>
    </lineage>
</organism>
<proteinExistence type="predicted"/>
<name>A0A8S9IIR3_BRACR</name>
<comment type="caution">
    <text evidence="1">The sequence shown here is derived from an EMBL/GenBank/DDBJ whole genome shotgun (WGS) entry which is preliminary data.</text>
</comment>
<evidence type="ECO:0000313" key="1">
    <source>
        <dbReference type="EMBL" id="KAF2569225.1"/>
    </source>
</evidence>
<reference evidence="1" key="1">
    <citation type="submission" date="2019-12" db="EMBL/GenBank/DDBJ databases">
        <title>Genome sequencing and annotation of Brassica cretica.</title>
        <authorList>
            <person name="Studholme D.J."/>
            <person name="Sarris P.F."/>
        </authorList>
    </citation>
    <scope>NUCLEOTIDE SEQUENCE</scope>
    <source>
        <strain evidence="1">PFS-001/15</strain>
        <tissue evidence="1">Leaf</tissue>
    </source>
</reference>
<dbReference type="AlphaFoldDB" id="A0A8S9IIR3"/>
<dbReference type="EMBL" id="QGKW02001911">
    <property type="protein sequence ID" value="KAF2569225.1"/>
    <property type="molecule type" value="Genomic_DNA"/>
</dbReference>